<evidence type="ECO:0000256" key="2">
    <source>
        <dbReference type="ARBA" id="ARBA00022857"/>
    </source>
</evidence>
<evidence type="ECO:0000313" key="5">
    <source>
        <dbReference type="EMBL" id="SNS61279.1"/>
    </source>
</evidence>
<dbReference type="PANTHER" id="PTHR43490">
    <property type="entry name" value="(+)-NEOMENTHOL DEHYDROGENASE"/>
    <property type="match status" value="1"/>
</dbReference>
<comment type="similarity">
    <text evidence="1 4">Belongs to the short-chain dehydrogenases/reductases (SDR) family.</text>
</comment>
<keyword evidence="2" id="KW-0521">NADP</keyword>
<dbReference type="InterPro" id="IPR036291">
    <property type="entry name" value="NAD(P)-bd_dom_sf"/>
</dbReference>
<evidence type="ECO:0000256" key="3">
    <source>
        <dbReference type="ARBA" id="ARBA00023002"/>
    </source>
</evidence>
<dbReference type="Gene3D" id="3.40.50.720">
    <property type="entry name" value="NAD(P)-binding Rossmann-like Domain"/>
    <property type="match status" value="1"/>
</dbReference>
<gene>
    <name evidence="5" type="ORF">SAMN06265355_12233</name>
</gene>
<evidence type="ECO:0000256" key="1">
    <source>
        <dbReference type="ARBA" id="ARBA00006484"/>
    </source>
</evidence>
<protein>
    <submittedName>
        <fullName evidence="5">NADP-dependent 3-hydroxy acid dehydrogenase YdfG</fullName>
    </submittedName>
</protein>
<organism evidence="5 6">
    <name type="scientific">Actinomadura mexicana</name>
    <dbReference type="NCBI Taxonomy" id="134959"/>
    <lineage>
        <taxon>Bacteria</taxon>
        <taxon>Bacillati</taxon>
        <taxon>Actinomycetota</taxon>
        <taxon>Actinomycetes</taxon>
        <taxon>Streptosporangiales</taxon>
        <taxon>Thermomonosporaceae</taxon>
        <taxon>Actinomadura</taxon>
    </lineage>
</organism>
<sequence>MTKRIALITGANKGLGFETARILGQGGATVLVGARSPELGEKAAAALSGEGIDARFIRIDVTDAGTVERAAEWIDAEYGRLDILVNNAGISPTHASDPADSPPPSRVAPDLVRAAFETNVIGVVAVTGALLPLLRRSPAGRIVNVSSNLGSLTRLTDPAGPSSAPNLLPYNASKTALNAVTVAYARELAGTPVKVNSAAPGYCATDLNGHTGFRTAAQGAAVIAGVALLGDDGPTGAYIAEDGPVPW</sequence>
<dbReference type="OrthoDB" id="9781117at2"/>
<dbReference type="EMBL" id="FZNP01000022">
    <property type="protein sequence ID" value="SNS61279.1"/>
    <property type="molecule type" value="Genomic_DNA"/>
</dbReference>
<dbReference type="PRINTS" id="PR00080">
    <property type="entry name" value="SDRFAMILY"/>
</dbReference>
<dbReference type="PRINTS" id="PR00081">
    <property type="entry name" value="GDHRDH"/>
</dbReference>
<dbReference type="InterPro" id="IPR020904">
    <property type="entry name" value="Sc_DH/Rdtase_CS"/>
</dbReference>
<accession>A0A239FWL3</accession>
<dbReference type="Pfam" id="PF00106">
    <property type="entry name" value="adh_short"/>
    <property type="match status" value="1"/>
</dbReference>
<name>A0A239FWL3_9ACTN</name>
<dbReference type="SUPFAM" id="SSF51735">
    <property type="entry name" value="NAD(P)-binding Rossmann-fold domains"/>
    <property type="match status" value="1"/>
</dbReference>
<dbReference type="Proteomes" id="UP000198420">
    <property type="component" value="Unassembled WGS sequence"/>
</dbReference>
<dbReference type="RefSeq" id="WP_089316378.1">
    <property type="nucleotide sequence ID" value="NZ_FZNP01000022.1"/>
</dbReference>
<keyword evidence="6" id="KW-1185">Reference proteome</keyword>
<evidence type="ECO:0000313" key="6">
    <source>
        <dbReference type="Proteomes" id="UP000198420"/>
    </source>
</evidence>
<dbReference type="InterPro" id="IPR002347">
    <property type="entry name" value="SDR_fam"/>
</dbReference>
<evidence type="ECO:0000256" key="4">
    <source>
        <dbReference type="RuleBase" id="RU000363"/>
    </source>
</evidence>
<dbReference type="AlphaFoldDB" id="A0A239FWL3"/>
<dbReference type="GO" id="GO:0016616">
    <property type="term" value="F:oxidoreductase activity, acting on the CH-OH group of donors, NAD or NADP as acceptor"/>
    <property type="evidence" value="ECO:0007669"/>
    <property type="project" value="InterPro"/>
</dbReference>
<dbReference type="InterPro" id="IPR045313">
    <property type="entry name" value="CBR1-like"/>
</dbReference>
<reference evidence="6" key="1">
    <citation type="submission" date="2017-06" db="EMBL/GenBank/DDBJ databases">
        <authorList>
            <person name="Varghese N."/>
            <person name="Submissions S."/>
        </authorList>
    </citation>
    <scope>NUCLEOTIDE SEQUENCE [LARGE SCALE GENOMIC DNA]</scope>
    <source>
        <strain evidence="6">DSM 44485</strain>
    </source>
</reference>
<dbReference type="CDD" id="cd05324">
    <property type="entry name" value="carb_red_PTCR-like_SDR_c"/>
    <property type="match status" value="1"/>
</dbReference>
<proteinExistence type="inferred from homology"/>
<dbReference type="PROSITE" id="PS00061">
    <property type="entry name" value="ADH_SHORT"/>
    <property type="match status" value="1"/>
</dbReference>
<dbReference type="PANTHER" id="PTHR43490:SF99">
    <property type="entry name" value="SHORT-CHAIN DEHYDROGENASE_REDUCTASE"/>
    <property type="match status" value="1"/>
</dbReference>
<keyword evidence="3" id="KW-0560">Oxidoreductase</keyword>